<evidence type="ECO:0000313" key="3">
    <source>
        <dbReference type="Proteomes" id="UP000018468"/>
    </source>
</evidence>
<dbReference type="Bgee" id="ENSLOCG00000009421">
    <property type="expression patterns" value="Expressed in bone element and 4 other cell types or tissues"/>
</dbReference>
<dbReference type="GeneTree" id="ENSGT00390000001750"/>
<dbReference type="InParanoid" id="W5MSY8"/>
<accession>W5MSY8</accession>
<keyword evidence="3" id="KW-1185">Reference proteome</keyword>
<keyword evidence="1" id="KW-0732">Signal</keyword>
<dbReference type="eggNOG" id="ENOG502S2R3">
    <property type="taxonomic scope" value="Eukaryota"/>
</dbReference>
<evidence type="ECO:0000256" key="1">
    <source>
        <dbReference type="SAM" id="SignalP"/>
    </source>
</evidence>
<dbReference type="STRING" id="7918.ENSLOCP00000011497"/>
<dbReference type="GO" id="GO:0009755">
    <property type="term" value="P:hormone-mediated signaling pathway"/>
    <property type="evidence" value="ECO:0000318"/>
    <property type="project" value="GO_Central"/>
</dbReference>
<dbReference type="PANTHER" id="PTHR35353">
    <property type="entry name" value="OSTEOCRIN"/>
    <property type="match status" value="1"/>
</dbReference>
<dbReference type="FunCoup" id="W5MSY8">
    <property type="interactions" value="781"/>
</dbReference>
<feature type="signal peptide" evidence="1">
    <location>
        <begin position="1"/>
        <end position="30"/>
    </location>
</feature>
<sequence length="133" mass="14799">MLGCRCILLPCLFAVTLLHWSKGILQLAEGAPEFLDSSLVEAADSRSLSSDEKSSNDLAAKLLLLDELVNLENDVIETKKKRSFPGFGSPLDRLSVNNMELKGKQRKVVDLPRRRLNVPIDRIAMNRIPNSRG</sequence>
<proteinExistence type="predicted"/>
<dbReference type="CTD" id="344901"/>
<dbReference type="EMBL" id="AHAT01012908">
    <property type="status" value="NOT_ANNOTATED_CDS"/>
    <property type="molecule type" value="Genomic_DNA"/>
</dbReference>
<dbReference type="PANTHER" id="PTHR35353:SF1">
    <property type="entry name" value="OSTEOCRIN"/>
    <property type="match status" value="1"/>
</dbReference>
<reference evidence="2" key="2">
    <citation type="submission" date="2025-08" db="UniProtKB">
        <authorList>
            <consortium name="Ensembl"/>
        </authorList>
    </citation>
    <scope>IDENTIFICATION</scope>
</reference>
<reference evidence="2" key="3">
    <citation type="submission" date="2025-09" db="UniProtKB">
        <authorList>
            <consortium name="Ensembl"/>
        </authorList>
    </citation>
    <scope>IDENTIFICATION</scope>
</reference>
<dbReference type="Pfam" id="PF11037">
    <property type="entry name" value="Musclin"/>
    <property type="match status" value="1"/>
</dbReference>
<dbReference type="OrthoDB" id="9900165at2759"/>
<reference evidence="3" key="1">
    <citation type="submission" date="2011-12" db="EMBL/GenBank/DDBJ databases">
        <title>The Draft Genome of Lepisosteus oculatus.</title>
        <authorList>
            <consortium name="The Broad Institute Genome Assembly &amp; Analysis Group"/>
            <consortium name="Computational R&amp;D Group"/>
            <consortium name="and Sequencing Platform"/>
            <person name="Di Palma F."/>
            <person name="Alfoldi J."/>
            <person name="Johnson J."/>
            <person name="Berlin A."/>
            <person name="Gnerre S."/>
            <person name="Jaffe D."/>
            <person name="MacCallum I."/>
            <person name="Young S."/>
            <person name="Walker B.J."/>
            <person name="Lander E.S."/>
            <person name="Lindblad-Toh K."/>
        </authorList>
    </citation>
    <scope>NUCLEOTIDE SEQUENCE [LARGE SCALE GENOMIC DNA]</scope>
</reference>
<name>W5MSY8_LEPOC</name>
<feature type="chain" id="PRO_5004868723" evidence="1">
    <location>
        <begin position="31"/>
        <end position="133"/>
    </location>
</feature>
<dbReference type="RefSeq" id="XP_006637936.1">
    <property type="nucleotide sequence ID" value="XM_006637873.3"/>
</dbReference>
<dbReference type="Ensembl" id="ENSLOCT00000011514.1">
    <property type="protein sequence ID" value="ENSLOCP00000011497.1"/>
    <property type="gene ID" value="ENSLOCG00000009421.1"/>
</dbReference>
<dbReference type="AlphaFoldDB" id="W5MSY8"/>
<dbReference type="HOGENOM" id="CLU_155967_0_0_1"/>
<organism evidence="2 3">
    <name type="scientific">Lepisosteus oculatus</name>
    <name type="common">Spotted gar</name>
    <dbReference type="NCBI Taxonomy" id="7918"/>
    <lineage>
        <taxon>Eukaryota</taxon>
        <taxon>Metazoa</taxon>
        <taxon>Chordata</taxon>
        <taxon>Craniata</taxon>
        <taxon>Vertebrata</taxon>
        <taxon>Euteleostomi</taxon>
        <taxon>Actinopterygii</taxon>
        <taxon>Neopterygii</taxon>
        <taxon>Holostei</taxon>
        <taxon>Semionotiformes</taxon>
        <taxon>Lepisosteidae</taxon>
        <taxon>Lepisosteus</taxon>
    </lineage>
</organism>
<dbReference type="OMA" id="QTENHGS"/>
<protein>
    <submittedName>
        <fullName evidence="2">Osteocrin</fullName>
    </submittedName>
</protein>
<evidence type="ECO:0000313" key="2">
    <source>
        <dbReference type="Ensembl" id="ENSLOCP00000011497.1"/>
    </source>
</evidence>
<dbReference type="InterPro" id="IPR021088">
    <property type="entry name" value="Osteocrin"/>
</dbReference>
<dbReference type="KEGG" id="loc:102694767"/>
<dbReference type="GeneID" id="102694767"/>
<dbReference type="GO" id="GO:0051216">
    <property type="term" value="P:cartilage development"/>
    <property type="evidence" value="ECO:0007669"/>
    <property type="project" value="Ensembl"/>
</dbReference>
<dbReference type="GO" id="GO:0005102">
    <property type="term" value="F:signaling receptor binding"/>
    <property type="evidence" value="ECO:0000318"/>
    <property type="project" value="GO_Central"/>
</dbReference>
<dbReference type="GO" id="GO:0001958">
    <property type="term" value="P:endochondral ossification"/>
    <property type="evidence" value="ECO:0007669"/>
    <property type="project" value="Ensembl"/>
</dbReference>
<dbReference type="Proteomes" id="UP000018468">
    <property type="component" value="Linkage group LG14"/>
</dbReference>
<dbReference type="GO" id="GO:0005615">
    <property type="term" value="C:extracellular space"/>
    <property type="evidence" value="ECO:0000318"/>
    <property type="project" value="GO_Central"/>
</dbReference>